<evidence type="ECO:0000256" key="2">
    <source>
        <dbReference type="ARBA" id="ARBA00012438"/>
    </source>
</evidence>
<sequence>MAVEHQEDSQILLEQIMPQIAAQLRVAMGNIHTALTRLVPEEMPEGEGSTGQSAAILCQSYYRLLRLVNNLSAAPLISQTEPLETKNVELVAWLTELIHCAQPLVAHAGVKLTLRCSLTAHVAAIHPSYLERLLWNLLSNAVKYTPSGGEVTVTLRAAAGQVLLTVADSGVGIPPEQQAHLFDGYLEKLRMPPPPQGLGLGLPLCQAIARGHGGRLLLQSGPEGTTVTVSLPDRRCTKTVLREPPFAYGGGFHPVLLGLADALPYTAFTRKNLD</sequence>
<evidence type="ECO:0000256" key="1">
    <source>
        <dbReference type="ARBA" id="ARBA00000085"/>
    </source>
</evidence>
<evidence type="ECO:0000313" key="7">
    <source>
        <dbReference type="EMBL" id="BCK82646.1"/>
    </source>
</evidence>
<comment type="catalytic activity">
    <reaction evidence="1">
        <text>ATP + protein L-histidine = ADP + protein N-phospho-L-histidine.</text>
        <dbReference type="EC" id="2.7.13.3"/>
    </reaction>
</comment>
<dbReference type="EC" id="2.7.13.3" evidence="2"/>
<dbReference type="EMBL" id="AP023418">
    <property type="protein sequence ID" value="BCK82646.1"/>
    <property type="molecule type" value="Genomic_DNA"/>
</dbReference>
<protein>
    <recommendedName>
        <fullName evidence="2">histidine kinase</fullName>
        <ecNumber evidence="2">2.7.13.3</ecNumber>
    </recommendedName>
</protein>
<dbReference type="AlphaFoldDB" id="A0A810QAC6"/>
<dbReference type="PRINTS" id="PR00344">
    <property type="entry name" value="BCTRLSENSOR"/>
</dbReference>
<dbReference type="GO" id="GO:0000155">
    <property type="term" value="F:phosphorelay sensor kinase activity"/>
    <property type="evidence" value="ECO:0007669"/>
    <property type="project" value="TreeGrafter"/>
</dbReference>
<dbReference type="Pfam" id="PF02518">
    <property type="entry name" value="HATPase_c"/>
    <property type="match status" value="1"/>
</dbReference>
<evidence type="ECO:0000259" key="6">
    <source>
        <dbReference type="PROSITE" id="PS50109"/>
    </source>
</evidence>
<name>A0A810QAC6_9FIRM</name>
<keyword evidence="4" id="KW-0418">Kinase</keyword>
<keyword evidence="8" id="KW-1185">Reference proteome</keyword>
<evidence type="ECO:0000256" key="4">
    <source>
        <dbReference type="ARBA" id="ARBA00022777"/>
    </source>
</evidence>
<proteinExistence type="predicted"/>
<accession>A0A810QAC6</accession>
<dbReference type="InterPro" id="IPR003594">
    <property type="entry name" value="HATPase_dom"/>
</dbReference>
<keyword evidence="3" id="KW-0597">Phosphoprotein</keyword>
<dbReference type="CDD" id="cd00075">
    <property type="entry name" value="HATPase"/>
    <property type="match status" value="1"/>
</dbReference>
<organism evidence="7 8">
    <name type="scientific">Vescimonas coprocola</name>
    <dbReference type="NCBI Taxonomy" id="2714355"/>
    <lineage>
        <taxon>Bacteria</taxon>
        <taxon>Bacillati</taxon>
        <taxon>Bacillota</taxon>
        <taxon>Clostridia</taxon>
        <taxon>Eubacteriales</taxon>
        <taxon>Oscillospiraceae</taxon>
        <taxon>Vescimonas</taxon>
    </lineage>
</organism>
<keyword evidence="5" id="KW-0902">Two-component regulatory system</keyword>
<dbReference type="PROSITE" id="PS50109">
    <property type="entry name" value="HIS_KIN"/>
    <property type="match status" value="1"/>
</dbReference>
<evidence type="ECO:0000313" key="8">
    <source>
        <dbReference type="Proteomes" id="UP000681035"/>
    </source>
</evidence>
<dbReference type="InterPro" id="IPR005467">
    <property type="entry name" value="His_kinase_dom"/>
</dbReference>
<dbReference type="InterPro" id="IPR004358">
    <property type="entry name" value="Sig_transdc_His_kin-like_C"/>
</dbReference>
<dbReference type="Gene3D" id="3.30.565.10">
    <property type="entry name" value="Histidine kinase-like ATPase, C-terminal domain"/>
    <property type="match status" value="1"/>
</dbReference>
<feature type="domain" description="Histidine kinase" evidence="6">
    <location>
        <begin position="19"/>
        <end position="235"/>
    </location>
</feature>
<dbReference type="InterPro" id="IPR036890">
    <property type="entry name" value="HATPase_C_sf"/>
</dbReference>
<gene>
    <name evidence="7" type="ORF">MM50RIKEN_24090</name>
</gene>
<dbReference type="Proteomes" id="UP000681035">
    <property type="component" value="Chromosome"/>
</dbReference>
<dbReference type="PANTHER" id="PTHR43547">
    <property type="entry name" value="TWO-COMPONENT HISTIDINE KINASE"/>
    <property type="match status" value="1"/>
</dbReference>
<dbReference type="KEGG" id="vcop:MM50RIKEN_24090"/>
<reference evidence="7" key="1">
    <citation type="submission" date="2020-09" db="EMBL/GenBank/DDBJ databases">
        <title>New species isolated from human feces.</title>
        <authorList>
            <person name="Kitahara M."/>
            <person name="Shigeno Y."/>
            <person name="Shime M."/>
            <person name="Matsumoto Y."/>
            <person name="Nakamura S."/>
            <person name="Motooka D."/>
            <person name="Fukuoka S."/>
            <person name="Nishikawa H."/>
            <person name="Benno Y."/>
        </authorList>
    </citation>
    <scope>NUCLEOTIDE SEQUENCE</scope>
    <source>
        <strain evidence="7">MM50</strain>
    </source>
</reference>
<dbReference type="SUPFAM" id="SSF55874">
    <property type="entry name" value="ATPase domain of HSP90 chaperone/DNA topoisomerase II/histidine kinase"/>
    <property type="match status" value="1"/>
</dbReference>
<evidence type="ECO:0000256" key="3">
    <source>
        <dbReference type="ARBA" id="ARBA00022553"/>
    </source>
</evidence>
<dbReference type="PANTHER" id="PTHR43547:SF2">
    <property type="entry name" value="HYBRID SIGNAL TRANSDUCTION HISTIDINE KINASE C"/>
    <property type="match status" value="1"/>
</dbReference>
<keyword evidence="4" id="KW-0808">Transferase</keyword>
<evidence type="ECO:0000256" key="5">
    <source>
        <dbReference type="ARBA" id="ARBA00023012"/>
    </source>
</evidence>
<dbReference type="SMART" id="SM00387">
    <property type="entry name" value="HATPase_c"/>
    <property type="match status" value="1"/>
</dbReference>